<organism evidence="1 2">
    <name type="scientific">Marinobacter shengliensis</name>
    <dbReference type="NCBI Taxonomy" id="1389223"/>
    <lineage>
        <taxon>Bacteria</taxon>
        <taxon>Pseudomonadati</taxon>
        <taxon>Pseudomonadota</taxon>
        <taxon>Gammaproteobacteria</taxon>
        <taxon>Pseudomonadales</taxon>
        <taxon>Marinobacteraceae</taxon>
        <taxon>Marinobacter</taxon>
    </lineage>
</organism>
<sequence>MAIEIVEKIADCLGSKAEMARICDVRPPSLHGWVRIPDCHVLKLEAAVRAKGGDIDRYSMRPDIFGESPESTESKSVA</sequence>
<comment type="caution">
    <text evidence="1">The sequence shown here is derived from an EMBL/GenBank/DDBJ whole genome shotgun (WGS) entry which is preliminary data.</text>
</comment>
<proteinExistence type="predicted"/>
<dbReference type="EMBL" id="JBHFLD010000036">
    <property type="protein sequence ID" value="MFB2717550.1"/>
    <property type="molecule type" value="Genomic_DNA"/>
</dbReference>
<reference evidence="1 2" key="1">
    <citation type="submission" date="2024-09" db="EMBL/GenBank/DDBJ databases">
        <title>Draft genome sequences of 6 high pH adapted Marinobacter shengliensis sp. isolated from Mariana forearc serpentinite mud volcanoes.</title>
        <authorList>
            <person name="Elkassas S."/>
            <person name="Serres M."/>
            <person name="Michael N."/>
            <person name="Amina P."/>
            <person name="Teodora Z."/>
            <person name="Julie H."/>
        </authorList>
    </citation>
    <scope>NUCLEOTIDE SEQUENCE [LARGE SCALE GENOMIC DNA]</scope>
    <source>
        <strain evidence="1 2">EB4</strain>
    </source>
</reference>
<dbReference type="RefSeq" id="WP_374815862.1">
    <property type="nucleotide sequence ID" value="NZ_JBHFLD010000036.1"/>
</dbReference>
<dbReference type="Gene3D" id="1.10.260.40">
    <property type="entry name" value="lambda repressor-like DNA-binding domains"/>
    <property type="match status" value="1"/>
</dbReference>
<evidence type="ECO:0000313" key="2">
    <source>
        <dbReference type="Proteomes" id="UP001576762"/>
    </source>
</evidence>
<name>A0ABV4WBH5_9GAMM</name>
<accession>A0ABV4WBH5</accession>
<gene>
    <name evidence="1" type="ORF">ACE05E_18895</name>
</gene>
<evidence type="ECO:0000313" key="1">
    <source>
        <dbReference type="EMBL" id="MFB2717550.1"/>
    </source>
</evidence>
<dbReference type="InterPro" id="IPR031856">
    <property type="entry name" value="YdaS_toxin-like"/>
</dbReference>
<dbReference type="Proteomes" id="UP001576762">
    <property type="component" value="Unassembled WGS sequence"/>
</dbReference>
<dbReference type="InterPro" id="IPR010982">
    <property type="entry name" value="Lambda_DNA-bd_dom_sf"/>
</dbReference>
<keyword evidence="2" id="KW-1185">Reference proteome</keyword>
<dbReference type="Pfam" id="PF15943">
    <property type="entry name" value="YdaS_toxin"/>
    <property type="match status" value="1"/>
</dbReference>
<dbReference type="SUPFAM" id="SSF47413">
    <property type="entry name" value="lambda repressor-like DNA-binding domains"/>
    <property type="match status" value="1"/>
</dbReference>
<protein>
    <submittedName>
        <fullName evidence="1">YdaS family helix-turn-helix protein</fullName>
    </submittedName>
</protein>